<feature type="compositionally biased region" description="Acidic residues" evidence="3">
    <location>
        <begin position="87"/>
        <end position="97"/>
    </location>
</feature>
<sequence>MTGKTTKDVPEGAEGVDAVDTEDDSAAEVEERPATRRRRRVRVIEVLDDEDLDEVLDAIDAEEQEDDRPARPKPKAAAKPKPKVVEPEAEEETAEDEERSKPQPKPKAAPKPKPKAPVSLDEVAPRTFLGLRRNQAIVVVLLVAVLASLGVWQWRAASGLSGERDDRDAVSKVASAYGDVALNYNAGNYQAQMKKAEGLMGGDLLESFKTNTLPNLGNTFKQNPQLVLTSKTDQVFVGTVDQRFAAATISVDVTVKTSEGTHESPATLIRLAMAKIDGEWKVTKMYASGVNDQTQQSGGLPNVPTGPSPSSSPKSQETPKN</sequence>
<reference evidence="6" key="1">
    <citation type="journal article" date="2019" name="Int. J. Syst. Evol. Microbiol.">
        <title>The Global Catalogue of Microorganisms (GCM) 10K type strain sequencing project: providing services to taxonomists for standard genome sequencing and annotation.</title>
        <authorList>
            <consortium name="The Broad Institute Genomics Platform"/>
            <consortium name="The Broad Institute Genome Sequencing Center for Infectious Disease"/>
            <person name="Wu L."/>
            <person name="Ma J."/>
        </authorList>
    </citation>
    <scope>NUCLEOTIDE SEQUENCE [LARGE SCALE GENOMIC DNA]</scope>
    <source>
        <strain evidence="6">KCTC 42087</strain>
    </source>
</reference>
<feature type="compositionally biased region" description="Polar residues" evidence="3">
    <location>
        <begin position="290"/>
        <end position="299"/>
    </location>
</feature>
<feature type="compositionally biased region" description="Acidic residues" evidence="3">
    <location>
        <begin position="46"/>
        <end position="66"/>
    </location>
</feature>
<comment type="caution">
    <text evidence="5">The sequence shown here is derived from an EMBL/GenBank/DDBJ whole genome shotgun (WGS) entry which is preliminary data.</text>
</comment>
<feature type="compositionally biased region" description="Basic residues" evidence="3">
    <location>
        <begin position="102"/>
        <end position="114"/>
    </location>
</feature>
<proteinExistence type="predicted"/>
<protein>
    <recommendedName>
        <fullName evidence="7">Mce-associated membrane protein</fullName>
    </recommendedName>
</protein>
<dbReference type="Proteomes" id="UP001596074">
    <property type="component" value="Unassembled WGS sequence"/>
</dbReference>
<keyword evidence="4" id="KW-1133">Transmembrane helix</keyword>
<dbReference type="PANTHER" id="PTHR37042">
    <property type="entry name" value="OUTER MEMBRANE PROTEIN RV1973"/>
    <property type="match status" value="1"/>
</dbReference>
<feature type="region of interest" description="Disordered" evidence="3">
    <location>
        <begin position="288"/>
        <end position="321"/>
    </location>
</feature>
<evidence type="ECO:0000256" key="4">
    <source>
        <dbReference type="SAM" id="Phobius"/>
    </source>
</evidence>
<dbReference type="PANTHER" id="PTHR37042:SF4">
    <property type="entry name" value="OUTER MEMBRANE PROTEIN RV1973"/>
    <property type="match status" value="1"/>
</dbReference>
<organism evidence="5 6">
    <name type="scientific">Actinomadura rugatobispora</name>
    <dbReference type="NCBI Taxonomy" id="1994"/>
    <lineage>
        <taxon>Bacteria</taxon>
        <taxon>Bacillati</taxon>
        <taxon>Actinomycetota</taxon>
        <taxon>Actinomycetes</taxon>
        <taxon>Streptosporangiales</taxon>
        <taxon>Thermomonosporaceae</taxon>
        <taxon>Actinomadura</taxon>
    </lineage>
</organism>
<feature type="region of interest" description="Disordered" evidence="3">
    <location>
        <begin position="1"/>
        <end position="118"/>
    </location>
</feature>
<dbReference type="RefSeq" id="WP_378280747.1">
    <property type="nucleotide sequence ID" value="NZ_JBHSON010000006.1"/>
</dbReference>
<evidence type="ECO:0000313" key="5">
    <source>
        <dbReference type="EMBL" id="MFC5745122.1"/>
    </source>
</evidence>
<keyword evidence="2 4" id="KW-0472">Membrane</keyword>
<evidence type="ECO:0000256" key="2">
    <source>
        <dbReference type="ARBA" id="ARBA00023136"/>
    </source>
</evidence>
<comment type="subcellular location">
    <subcellularLocation>
        <location evidence="1">Membrane</location>
    </subcellularLocation>
</comment>
<dbReference type="EMBL" id="JBHSON010000006">
    <property type="protein sequence ID" value="MFC5745122.1"/>
    <property type="molecule type" value="Genomic_DNA"/>
</dbReference>
<feature type="compositionally biased region" description="Low complexity" evidence="3">
    <location>
        <begin position="301"/>
        <end position="315"/>
    </location>
</feature>
<accession>A0ABW0ZS05</accession>
<evidence type="ECO:0000256" key="1">
    <source>
        <dbReference type="ARBA" id="ARBA00004370"/>
    </source>
</evidence>
<feature type="compositionally biased region" description="Basic and acidic residues" evidence="3">
    <location>
        <begin position="1"/>
        <end position="10"/>
    </location>
</feature>
<feature type="compositionally biased region" description="Acidic residues" evidence="3">
    <location>
        <begin position="17"/>
        <end position="28"/>
    </location>
</feature>
<feature type="compositionally biased region" description="Basic residues" evidence="3">
    <location>
        <begin position="71"/>
        <end position="82"/>
    </location>
</feature>
<evidence type="ECO:0000313" key="6">
    <source>
        <dbReference type="Proteomes" id="UP001596074"/>
    </source>
</evidence>
<gene>
    <name evidence="5" type="ORF">ACFPZN_05810</name>
</gene>
<evidence type="ECO:0000256" key="3">
    <source>
        <dbReference type="SAM" id="MobiDB-lite"/>
    </source>
</evidence>
<feature type="transmembrane region" description="Helical" evidence="4">
    <location>
        <begin position="136"/>
        <end position="154"/>
    </location>
</feature>
<keyword evidence="4" id="KW-0812">Transmembrane</keyword>
<evidence type="ECO:0008006" key="7">
    <source>
        <dbReference type="Google" id="ProtNLM"/>
    </source>
</evidence>
<name>A0ABW0ZS05_9ACTN</name>
<keyword evidence="6" id="KW-1185">Reference proteome</keyword>